<sequence length="135" mass="14673">MARLRAGKENAGSFIRDFRNFLQQGNVVDLAVAVVIGGAFGKVVDALVSFVMGQLLTPTLKSLGIDQINQWPAGNFLVALINFVVISFVVFSIIRTMQSMKRQEAAAKPEATPDPQMLLAEAAQRLAKALESRQI</sequence>
<dbReference type="PANTHER" id="PTHR30266:SF2">
    <property type="entry name" value="LARGE-CONDUCTANCE MECHANOSENSITIVE CHANNEL"/>
    <property type="match status" value="1"/>
</dbReference>
<keyword evidence="8" id="KW-0407">Ion channel</keyword>
<protein>
    <submittedName>
        <fullName evidence="10">Large conductance mechanosensitive channel protein MscL</fullName>
    </submittedName>
</protein>
<evidence type="ECO:0000256" key="3">
    <source>
        <dbReference type="ARBA" id="ARBA00022475"/>
    </source>
</evidence>
<evidence type="ECO:0000313" key="11">
    <source>
        <dbReference type="Proteomes" id="UP000240206"/>
    </source>
</evidence>
<dbReference type="SUPFAM" id="SSF81330">
    <property type="entry name" value="Gated mechanosensitive channel"/>
    <property type="match status" value="1"/>
</dbReference>
<dbReference type="GO" id="GO:0008381">
    <property type="term" value="F:mechanosensitive monoatomic ion channel activity"/>
    <property type="evidence" value="ECO:0007669"/>
    <property type="project" value="InterPro"/>
</dbReference>
<evidence type="ECO:0000256" key="2">
    <source>
        <dbReference type="ARBA" id="ARBA00022448"/>
    </source>
</evidence>
<gene>
    <name evidence="10" type="primary">mscL</name>
    <name evidence="10" type="ORF">C7K08_02490</name>
</gene>
<comment type="caution">
    <text evidence="10">The sequence shown here is derived from an EMBL/GenBank/DDBJ whole genome shotgun (WGS) entry which is preliminary data.</text>
</comment>
<evidence type="ECO:0000256" key="1">
    <source>
        <dbReference type="ARBA" id="ARBA00004141"/>
    </source>
</evidence>
<evidence type="ECO:0000256" key="9">
    <source>
        <dbReference type="SAM" id="Phobius"/>
    </source>
</evidence>
<name>A0A2P7EH59_9SYNE</name>
<comment type="subcellular location">
    <subcellularLocation>
        <location evidence="1">Membrane</location>
        <topology evidence="1">Multi-pass membrane protein</topology>
    </subcellularLocation>
</comment>
<dbReference type="PRINTS" id="PR01264">
    <property type="entry name" value="MECHCHANNEL"/>
</dbReference>
<evidence type="ECO:0000256" key="6">
    <source>
        <dbReference type="ARBA" id="ARBA00023065"/>
    </source>
</evidence>
<dbReference type="Pfam" id="PF01741">
    <property type="entry name" value="MscL"/>
    <property type="match status" value="1"/>
</dbReference>
<keyword evidence="6" id="KW-0406">Ion transport</keyword>
<dbReference type="STRING" id="1910958.BTM30_04270"/>
<evidence type="ECO:0000256" key="8">
    <source>
        <dbReference type="ARBA" id="ARBA00023303"/>
    </source>
</evidence>
<dbReference type="Proteomes" id="UP000240206">
    <property type="component" value="Unassembled WGS sequence"/>
</dbReference>
<dbReference type="NCBIfam" id="TIGR00220">
    <property type="entry name" value="mscL"/>
    <property type="match status" value="1"/>
</dbReference>
<keyword evidence="5 9" id="KW-1133">Transmembrane helix</keyword>
<proteinExistence type="predicted"/>
<accession>A0A2P7EH59</accession>
<dbReference type="EMBL" id="PXVC01000005">
    <property type="protein sequence ID" value="PSI02518.1"/>
    <property type="molecule type" value="Genomic_DNA"/>
</dbReference>
<dbReference type="PANTHER" id="PTHR30266">
    <property type="entry name" value="MECHANOSENSITIVE CHANNEL MSCL"/>
    <property type="match status" value="1"/>
</dbReference>
<keyword evidence="3" id="KW-1003">Cell membrane</keyword>
<evidence type="ECO:0000256" key="7">
    <source>
        <dbReference type="ARBA" id="ARBA00023136"/>
    </source>
</evidence>
<keyword evidence="4 9" id="KW-0812">Transmembrane</keyword>
<feature type="transmembrane region" description="Helical" evidence="9">
    <location>
        <begin position="27"/>
        <end position="53"/>
    </location>
</feature>
<dbReference type="GO" id="GO:0016020">
    <property type="term" value="C:membrane"/>
    <property type="evidence" value="ECO:0007669"/>
    <property type="project" value="UniProtKB-SubCell"/>
</dbReference>
<keyword evidence="11" id="KW-1185">Reference proteome</keyword>
<keyword evidence="2" id="KW-0813">Transport</keyword>
<organism evidence="10 11">
    <name type="scientific">Synechococcus lacustris str. Tous</name>
    <dbReference type="NCBI Taxonomy" id="1910958"/>
    <lineage>
        <taxon>Bacteria</taxon>
        <taxon>Bacillati</taxon>
        <taxon>Cyanobacteriota</taxon>
        <taxon>Cyanophyceae</taxon>
        <taxon>Synechococcales</taxon>
        <taxon>Synechococcaceae</taxon>
        <taxon>Synechococcus</taxon>
    </lineage>
</organism>
<dbReference type="InterPro" id="IPR036019">
    <property type="entry name" value="MscL_channel"/>
</dbReference>
<dbReference type="AlphaFoldDB" id="A0A2P7EH59"/>
<dbReference type="Gene3D" id="1.10.1200.120">
    <property type="entry name" value="Large-conductance mechanosensitive channel, MscL, domain 1"/>
    <property type="match status" value="1"/>
</dbReference>
<reference evidence="11" key="1">
    <citation type="submission" date="2018-03" db="EMBL/GenBank/DDBJ databases">
        <title>Ecological and genomic features of two cosmopolitan and abundant freshwater picocyanobacteria.</title>
        <authorList>
            <person name="Cabello-Yeves P.J."/>
            <person name="Picazo A."/>
            <person name="Camacho A."/>
            <person name="Callieri C."/>
            <person name="Rosselli R."/>
            <person name="Roda-Garcia J."/>
            <person name="Coutinho F.H."/>
            <person name="Rodriguez-Valera F."/>
        </authorList>
    </citation>
    <scope>NUCLEOTIDE SEQUENCE [LARGE SCALE GENOMIC DNA]</scope>
    <source>
        <strain evidence="11">Tous</strain>
    </source>
</reference>
<keyword evidence="7 9" id="KW-0472">Membrane</keyword>
<evidence type="ECO:0000256" key="5">
    <source>
        <dbReference type="ARBA" id="ARBA00022989"/>
    </source>
</evidence>
<dbReference type="InterPro" id="IPR001185">
    <property type="entry name" value="MS_channel"/>
</dbReference>
<evidence type="ECO:0000313" key="10">
    <source>
        <dbReference type="EMBL" id="PSI02518.1"/>
    </source>
</evidence>
<dbReference type="RefSeq" id="WP_106499067.1">
    <property type="nucleotide sequence ID" value="NZ_PXVC01000005.1"/>
</dbReference>
<evidence type="ECO:0000256" key="4">
    <source>
        <dbReference type="ARBA" id="ARBA00022692"/>
    </source>
</evidence>
<dbReference type="InterPro" id="IPR037673">
    <property type="entry name" value="MSC/AndL"/>
</dbReference>
<feature type="transmembrane region" description="Helical" evidence="9">
    <location>
        <begin position="73"/>
        <end position="94"/>
    </location>
</feature>